<dbReference type="PANTHER" id="PTHR24183:SF1">
    <property type="entry name" value="FIBRONECTIN TYPE 3 AND ANKYRIN REPEAT DOMAINS PROTEIN 1"/>
    <property type="match status" value="1"/>
</dbReference>
<accession>A0A7S2XJ62</accession>
<feature type="region of interest" description="Disordered" evidence="1">
    <location>
        <begin position="1"/>
        <end position="24"/>
    </location>
</feature>
<feature type="region of interest" description="Disordered" evidence="1">
    <location>
        <begin position="579"/>
        <end position="614"/>
    </location>
</feature>
<name>A0A7S2XJ62_9STRA</name>
<feature type="region of interest" description="Disordered" evidence="1">
    <location>
        <begin position="246"/>
        <end position="287"/>
    </location>
</feature>
<dbReference type="InterPro" id="IPR002110">
    <property type="entry name" value="Ankyrin_rpt"/>
</dbReference>
<dbReference type="SUPFAM" id="SSF81383">
    <property type="entry name" value="F-box domain"/>
    <property type="match status" value="1"/>
</dbReference>
<evidence type="ECO:0008006" key="3">
    <source>
        <dbReference type="Google" id="ProtNLM"/>
    </source>
</evidence>
<protein>
    <recommendedName>
        <fullName evidence="3">PDZ domain-containing protein</fullName>
    </recommendedName>
</protein>
<dbReference type="Gene3D" id="1.25.40.20">
    <property type="entry name" value="Ankyrin repeat-containing domain"/>
    <property type="match status" value="1"/>
</dbReference>
<organism evidence="2">
    <name type="scientific">Attheya septentrionalis</name>
    <dbReference type="NCBI Taxonomy" id="420275"/>
    <lineage>
        <taxon>Eukaryota</taxon>
        <taxon>Sar</taxon>
        <taxon>Stramenopiles</taxon>
        <taxon>Ochrophyta</taxon>
        <taxon>Bacillariophyta</taxon>
        <taxon>Coscinodiscophyceae</taxon>
        <taxon>Chaetocerotophycidae</taxon>
        <taxon>Chaetocerotales</taxon>
        <taxon>Attheyaceae</taxon>
        <taxon>Attheya</taxon>
    </lineage>
</organism>
<feature type="region of interest" description="Disordered" evidence="1">
    <location>
        <begin position="389"/>
        <end position="411"/>
    </location>
</feature>
<dbReference type="InterPro" id="IPR036047">
    <property type="entry name" value="F-box-like_dom_sf"/>
</dbReference>
<sequence length="914" mass="103611">MGRSMTAVGASPKDEKEQGSNDGLAVIITVPAKTAKYPPPPPSTPLQATARVVTPPQPVTGIPSNQDGVVRNVMKEPTGAVVPGSPLLGSDCNLFQVETTLDRSTLSKAVTTWGLYSLCLLGGAHIQKQPQPAQSYLMVGHVNLKRVRQVTSRFTMTPLSYSSSSDSQNTLLAGDAIVSINGRPISSMGTSIQDVKLTLRNMNQMTVQALRCSPLHLNITPTVEQKGGAKVARHAYQCLRSILSQKSTHHPSSSSSSNNDNGNNQNRNNPRRSLLPQLSSTSADPRMKQLPHACSIVVQKSVPRKRKQQEGGVFFNHISFRVLYETCDRRILINPLFGMEYSDNEEFDPMEGTRASMFLCRDMDQNFGTWLAQRKATLWRPQWKNIRPIASPQKDKGSNSSSFKWKPPSSRKRTIYSQLNNGMSSVGTGRVIHRFLCQDIEECFPSWLAKRKGTWRQTWKIQALTHGDEDGESSLCDGNDDEVVVSADFWTQQGYSTFQDWLMESKRKWTRQYSWNQNKRRKLVEETQEVVHFPSLHEDLHLRAQTSQFQKWLRVRKKHWLISRRKRQRFLHEQEYIATQHPESKENMGDCPNPADREQEVNDNNTSHSRSTDISRGLRIAAGETISGNIDRPSPKSVTSLSRPVKRRTAMMTTSIMDVTGIDALLEEQDERKKELESQPPMDVQFVFDPALGAPDDVIALMFRFLDPSEHWKFLCVSHETSSTIQTRTYMWQQLCPKHWILPRRPRKPWHNLYMTRIREDEEERRHLADGILTKATSILNKGDHLLKIERLVGSSNHSFPINYTSGIVLERNSLLNIAVIFKRHKVVKWLIDTHGANMETQDRGSFTPLINAAWAGDKYLVRYLMSKGCDRTKIGTGHYSHPLAHPDFAGHTAEGWARKRGFPEIAELIRLGL</sequence>
<dbReference type="SUPFAM" id="SSF48403">
    <property type="entry name" value="Ankyrin repeat"/>
    <property type="match status" value="1"/>
</dbReference>
<gene>
    <name evidence="2" type="ORF">ASEP1449_LOCUS971</name>
</gene>
<dbReference type="EMBL" id="HBHQ01001532">
    <property type="protein sequence ID" value="CAD9809149.1"/>
    <property type="molecule type" value="Transcribed_RNA"/>
</dbReference>
<dbReference type="GO" id="GO:0005634">
    <property type="term" value="C:nucleus"/>
    <property type="evidence" value="ECO:0007669"/>
    <property type="project" value="TreeGrafter"/>
</dbReference>
<dbReference type="InterPro" id="IPR036770">
    <property type="entry name" value="Ankyrin_rpt-contain_sf"/>
</dbReference>
<evidence type="ECO:0000313" key="2">
    <source>
        <dbReference type="EMBL" id="CAD9809149.1"/>
    </source>
</evidence>
<feature type="region of interest" description="Disordered" evidence="1">
    <location>
        <begin position="626"/>
        <end position="646"/>
    </location>
</feature>
<feature type="compositionally biased region" description="Low complexity" evidence="1">
    <location>
        <begin position="252"/>
        <end position="273"/>
    </location>
</feature>
<dbReference type="Pfam" id="PF12796">
    <property type="entry name" value="Ank_2"/>
    <property type="match status" value="1"/>
</dbReference>
<evidence type="ECO:0000256" key="1">
    <source>
        <dbReference type="SAM" id="MobiDB-lite"/>
    </source>
</evidence>
<proteinExistence type="predicted"/>
<reference evidence="2" key="1">
    <citation type="submission" date="2021-01" db="EMBL/GenBank/DDBJ databases">
        <authorList>
            <person name="Corre E."/>
            <person name="Pelletier E."/>
            <person name="Niang G."/>
            <person name="Scheremetjew M."/>
            <person name="Finn R."/>
            <person name="Kale V."/>
            <person name="Holt S."/>
            <person name="Cochrane G."/>
            <person name="Meng A."/>
            <person name="Brown T."/>
            <person name="Cohen L."/>
        </authorList>
    </citation>
    <scope>NUCLEOTIDE SEQUENCE</scope>
    <source>
        <strain evidence="2">CCMP2084</strain>
    </source>
</reference>
<dbReference type="SMART" id="SM00248">
    <property type="entry name" value="ANK"/>
    <property type="match status" value="2"/>
</dbReference>
<feature type="compositionally biased region" description="Polar residues" evidence="1">
    <location>
        <begin position="602"/>
        <end position="614"/>
    </location>
</feature>
<dbReference type="AlphaFoldDB" id="A0A7S2XJ62"/>
<dbReference type="PANTHER" id="PTHR24183">
    <property type="entry name" value="FIBRONECTIN TYPE 3 AND ANKYRIN REPEAT DOMAINS PROTEIN 1"/>
    <property type="match status" value="1"/>
</dbReference>